<protein>
    <submittedName>
        <fullName evidence="1">Uncharacterized protein</fullName>
    </submittedName>
</protein>
<dbReference type="EMBL" id="BART01005755">
    <property type="protein sequence ID" value="GAG69893.1"/>
    <property type="molecule type" value="Genomic_DNA"/>
</dbReference>
<comment type="caution">
    <text evidence="1">The sequence shown here is derived from an EMBL/GenBank/DDBJ whole genome shotgun (WGS) entry which is preliminary data.</text>
</comment>
<dbReference type="AlphaFoldDB" id="X1AB26"/>
<sequence>SDYEISLEVGGVDIAWQTSTDDTHSTCYGAAYGEAVVDVPAGEAIDVELFIKNNDVAQHLYDVYYSFATCPWLLAPDYIHAILVNIPPGSTVNLVSEPLDDDPTKNISLGHYSPYGTDKTYDEVSGIGIQSYNSVLSDLPSSGLYLLHKGFRGCISVITADRRG</sequence>
<gene>
    <name evidence="1" type="ORF">S01H4_13035</name>
</gene>
<feature type="non-terminal residue" evidence="1">
    <location>
        <position position="1"/>
    </location>
</feature>
<evidence type="ECO:0000313" key="1">
    <source>
        <dbReference type="EMBL" id="GAG69893.1"/>
    </source>
</evidence>
<accession>X1AB26</accession>
<name>X1AB26_9ZZZZ</name>
<reference evidence="1" key="1">
    <citation type="journal article" date="2014" name="Front. Microbiol.">
        <title>High frequency of phylogenetically diverse reductive dehalogenase-homologous genes in deep subseafloor sedimentary metagenomes.</title>
        <authorList>
            <person name="Kawai M."/>
            <person name="Futagami T."/>
            <person name="Toyoda A."/>
            <person name="Takaki Y."/>
            <person name="Nishi S."/>
            <person name="Hori S."/>
            <person name="Arai W."/>
            <person name="Tsubouchi T."/>
            <person name="Morono Y."/>
            <person name="Uchiyama I."/>
            <person name="Ito T."/>
            <person name="Fujiyama A."/>
            <person name="Inagaki F."/>
            <person name="Takami H."/>
        </authorList>
    </citation>
    <scope>NUCLEOTIDE SEQUENCE</scope>
    <source>
        <strain evidence="1">Expedition CK06-06</strain>
    </source>
</reference>
<organism evidence="1">
    <name type="scientific">marine sediment metagenome</name>
    <dbReference type="NCBI Taxonomy" id="412755"/>
    <lineage>
        <taxon>unclassified sequences</taxon>
        <taxon>metagenomes</taxon>
        <taxon>ecological metagenomes</taxon>
    </lineage>
</organism>
<proteinExistence type="predicted"/>